<feature type="transmembrane region" description="Helical" evidence="1">
    <location>
        <begin position="50"/>
        <end position="74"/>
    </location>
</feature>
<dbReference type="EMBL" id="BFFO01000001">
    <property type="protein sequence ID" value="GBG96087.1"/>
    <property type="molecule type" value="Genomic_DNA"/>
</dbReference>
<keyword evidence="3" id="KW-1185">Reference proteome</keyword>
<proteinExistence type="predicted"/>
<organism evidence="2 3">
    <name type="scientific">Lactococcus termiticola</name>
    <dbReference type="NCBI Taxonomy" id="2169526"/>
    <lineage>
        <taxon>Bacteria</taxon>
        <taxon>Bacillati</taxon>
        <taxon>Bacillota</taxon>
        <taxon>Bacilli</taxon>
        <taxon>Lactobacillales</taxon>
        <taxon>Streptococcaceae</taxon>
        <taxon>Lactococcus</taxon>
    </lineage>
</organism>
<evidence type="ECO:0000313" key="2">
    <source>
        <dbReference type="EMBL" id="GBG96087.1"/>
    </source>
</evidence>
<evidence type="ECO:0000256" key="1">
    <source>
        <dbReference type="SAM" id="Phobius"/>
    </source>
</evidence>
<evidence type="ECO:0000313" key="3">
    <source>
        <dbReference type="Proteomes" id="UP000245021"/>
    </source>
</evidence>
<reference evidence="2 3" key="1">
    <citation type="journal article" date="2018" name="Genome Announc.">
        <title>Draft Genome Sequence of Lactococcus sp. Strain NtB2 (JCM 32569), Isolated from the Gut of the Higher Termite Nasutitermes takasagoensis.</title>
        <authorList>
            <person name="Noda S."/>
            <person name="Aihara C."/>
            <person name="Yuki M."/>
            <person name="Ohkuma M."/>
        </authorList>
    </citation>
    <scope>NUCLEOTIDE SEQUENCE [LARGE SCALE GENOMIC DNA]</scope>
    <source>
        <strain evidence="2 3">NtB2</strain>
    </source>
</reference>
<name>A0A2R5HDD5_9LACT</name>
<keyword evidence="1" id="KW-1133">Transmembrane helix</keyword>
<dbReference type="Proteomes" id="UP000245021">
    <property type="component" value="Unassembled WGS sequence"/>
</dbReference>
<feature type="transmembrane region" description="Helical" evidence="1">
    <location>
        <begin position="7"/>
        <end position="30"/>
    </location>
</feature>
<dbReference type="AlphaFoldDB" id="A0A2R5HDD5"/>
<keyword evidence="1" id="KW-0812">Transmembrane</keyword>
<comment type="caution">
    <text evidence="2">The sequence shown here is derived from an EMBL/GenBank/DDBJ whole genome shotgun (WGS) entry which is preliminary data.</text>
</comment>
<accession>A0A2R5HDD5</accession>
<keyword evidence="1" id="KW-0472">Membrane</keyword>
<sequence length="83" mass="9300">MKKTYINWGLAFIFLGFLEAIVGAFIGMTVDPFTAPSDIRFEGFALYSHAFWGSAAPYMMLPSLVLFAIGIYLLRKSKKVKNV</sequence>
<gene>
    <name evidence="2" type="ORF">NtB2_00191</name>
</gene>
<dbReference type="RefSeq" id="WP_109245072.1">
    <property type="nucleotide sequence ID" value="NZ_BFFO01000001.1"/>
</dbReference>
<protein>
    <submittedName>
        <fullName evidence="2">Uncharacterized protein</fullName>
    </submittedName>
</protein>